<protein>
    <submittedName>
        <fullName evidence="2">Uncharacterized protein</fullName>
    </submittedName>
</protein>
<feature type="compositionally biased region" description="Polar residues" evidence="1">
    <location>
        <begin position="219"/>
        <end position="231"/>
    </location>
</feature>
<keyword evidence="3" id="KW-1185">Reference proteome</keyword>
<dbReference type="EMBL" id="JBFXLQ010000020">
    <property type="protein sequence ID" value="KAL2867179.1"/>
    <property type="molecule type" value="Genomic_DNA"/>
</dbReference>
<evidence type="ECO:0000313" key="2">
    <source>
        <dbReference type="EMBL" id="KAL2867179.1"/>
    </source>
</evidence>
<feature type="region of interest" description="Disordered" evidence="1">
    <location>
        <begin position="176"/>
        <end position="231"/>
    </location>
</feature>
<accession>A0ABR4LSS7</accession>
<organism evidence="2 3">
    <name type="scientific">Aspergillus lucknowensis</name>
    <dbReference type="NCBI Taxonomy" id="176173"/>
    <lineage>
        <taxon>Eukaryota</taxon>
        <taxon>Fungi</taxon>
        <taxon>Dikarya</taxon>
        <taxon>Ascomycota</taxon>
        <taxon>Pezizomycotina</taxon>
        <taxon>Eurotiomycetes</taxon>
        <taxon>Eurotiomycetidae</taxon>
        <taxon>Eurotiales</taxon>
        <taxon>Aspergillaceae</taxon>
        <taxon>Aspergillus</taxon>
        <taxon>Aspergillus subgen. Nidulantes</taxon>
    </lineage>
</organism>
<evidence type="ECO:0000256" key="1">
    <source>
        <dbReference type="SAM" id="MobiDB-lite"/>
    </source>
</evidence>
<name>A0ABR4LSS7_9EURO</name>
<gene>
    <name evidence="2" type="ORF">BJX67DRAFT_106953</name>
</gene>
<evidence type="ECO:0000313" key="3">
    <source>
        <dbReference type="Proteomes" id="UP001610432"/>
    </source>
</evidence>
<sequence length="231" mass="26227">MTLNISLSAVVSGHHRLIMDACWPFFTSSHPDNAPEPGTGVFRLILSALSSALPNTRSRDLKWHSGRIAAFQSQSKTIRAKYLASSSSYLWASFAWLPTDQPSIQLAFSPSKRPSRCPNNLLRTIFLFQRTLGRFLTAHARRISFYFRFERASRCRSSNQPFFLCHRRCQMPDSSHQRFSRQTESLAPKSPAPPSMGAWEDNLEPPGGTRTRKKDRWTRPSQILGSGNTNR</sequence>
<dbReference type="GeneID" id="98139326"/>
<comment type="caution">
    <text evidence="2">The sequence shown here is derived from an EMBL/GenBank/DDBJ whole genome shotgun (WGS) entry which is preliminary data.</text>
</comment>
<reference evidence="2 3" key="1">
    <citation type="submission" date="2024-07" db="EMBL/GenBank/DDBJ databases">
        <title>Section-level genome sequencing and comparative genomics of Aspergillus sections Usti and Cavernicolus.</title>
        <authorList>
            <consortium name="Lawrence Berkeley National Laboratory"/>
            <person name="Nybo J.L."/>
            <person name="Vesth T.C."/>
            <person name="Theobald S."/>
            <person name="Frisvad J.C."/>
            <person name="Larsen T.O."/>
            <person name="Kjaerboelling I."/>
            <person name="Rothschild-Mancinelli K."/>
            <person name="Lyhne E.K."/>
            <person name="Kogle M.E."/>
            <person name="Barry K."/>
            <person name="Clum A."/>
            <person name="Na H."/>
            <person name="Ledsgaard L."/>
            <person name="Lin J."/>
            <person name="Lipzen A."/>
            <person name="Kuo A."/>
            <person name="Riley R."/>
            <person name="Mondo S."/>
            <person name="Labutti K."/>
            <person name="Haridas S."/>
            <person name="Pangalinan J."/>
            <person name="Salamov A.A."/>
            <person name="Simmons B.A."/>
            <person name="Magnuson J.K."/>
            <person name="Chen J."/>
            <person name="Drula E."/>
            <person name="Henrissat B."/>
            <person name="Wiebenga A."/>
            <person name="Lubbers R.J."/>
            <person name="Gomes A.C."/>
            <person name="Macurrencykelacurrency M.R."/>
            <person name="Stajich J."/>
            <person name="Grigoriev I.V."/>
            <person name="Mortensen U.H."/>
            <person name="De Vries R.P."/>
            <person name="Baker S.E."/>
            <person name="Andersen M.R."/>
        </authorList>
    </citation>
    <scope>NUCLEOTIDE SEQUENCE [LARGE SCALE GENOMIC DNA]</scope>
    <source>
        <strain evidence="2 3">CBS 449.75</strain>
    </source>
</reference>
<proteinExistence type="predicted"/>
<dbReference type="Proteomes" id="UP001610432">
    <property type="component" value="Unassembled WGS sequence"/>
</dbReference>
<dbReference type="RefSeq" id="XP_070886158.1">
    <property type="nucleotide sequence ID" value="XM_071024254.1"/>
</dbReference>